<evidence type="ECO:0000313" key="7">
    <source>
        <dbReference type="Proteomes" id="UP000445144"/>
    </source>
</evidence>
<feature type="domain" description="Tyr recombinase" evidence="4">
    <location>
        <begin position="238"/>
        <end position="391"/>
    </location>
</feature>
<comment type="similarity">
    <text evidence="1">Belongs to the 'phage' integrase family.</text>
</comment>
<feature type="domain" description="Phage integrase SAM-like" evidence="5">
    <location>
        <begin position="110"/>
        <end position="200"/>
    </location>
</feature>
<dbReference type="Gene3D" id="1.10.443.10">
    <property type="entry name" value="Intergrase catalytic core"/>
    <property type="match status" value="1"/>
</dbReference>
<evidence type="ECO:0000256" key="2">
    <source>
        <dbReference type="ARBA" id="ARBA00023125"/>
    </source>
</evidence>
<name>A0A6N4XBN8_9FLAO</name>
<evidence type="ECO:0000313" key="6">
    <source>
        <dbReference type="EMBL" id="CAA7197068.1"/>
    </source>
</evidence>
<dbReference type="InterPro" id="IPR011010">
    <property type="entry name" value="DNA_brk_join_enz"/>
</dbReference>
<evidence type="ECO:0000259" key="5">
    <source>
        <dbReference type="Pfam" id="PF13102"/>
    </source>
</evidence>
<gene>
    <name evidence="6" type="ORF">CHRY9293_03125</name>
</gene>
<dbReference type="PANTHER" id="PTHR30349:SF64">
    <property type="entry name" value="PROPHAGE INTEGRASE INTD-RELATED"/>
    <property type="match status" value="1"/>
</dbReference>
<dbReference type="Gene3D" id="1.10.150.130">
    <property type="match status" value="1"/>
</dbReference>
<dbReference type="SUPFAM" id="SSF56349">
    <property type="entry name" value="DNA breaking-rejoining enzymes"/>
    <property type="match status" value="1"/>
</dbReference>
<dbReference type="Pfam" id="PF13102">
    <property type="entry name" value="Phage_int_SAM_5"/>
    <property type="match status" value="1"/>
</dbReference>
<keyword evidence="7" id="KW-1185">Reference proteome</keyword>
<dbReference type="PANTHER" id="PTHR30349">
    <property type="entry name" value="PHAGE INTEGRASE-RELATED"/>
    <property type="match status" value="1"/>
</dbReference>
<evidence type="ECO:0000259" key="4">
    <source>
        <dbReference type="Pfam" id="PF00589"/>
    </source>
</evidence>
<evidence type="ECO:0008006" key="8">
    <source>
        <dbReference type="Google" id="ProtNLM"/>
    </source>
</evidence>
<keyword evidence="2" id="KW-0238">DNA-binding</keyword>
<dbReference type="EMBL" id="CACVBR010000038">
    <property type="protein sequence ID" value="CAA7197068.1"/>
    <property type="molecule type" value="Genomic_DNA"/>
</dbReference>
<dbReference type="InterPro" id="IPR050090">
    <property type="entry name" value="Tyrosine_recombinase_XerCD"/>
</dbReference>
<dbReference type="Proteomes" id="UP000445144">
    <property type="component" value="Unassembled WGS sequence"/>
</dbReference>
<accession>A0A6N4XBN8</accession>
<sequence>MTFEYFLPQNGSLKNIHLNIFDSSLKEQGFSFRTPLRIHEDQWDKNKQRPINIYLKKDKKINAILDYLKVRITEYVKERLQQRKTISQRGLSKEVHKICIEKTRSYNENSLLHYMKHYINSRKEIICHSTYKRYLVFYRLIKRFEGFIMKRLNVENINSDFINDFIIFGQNEEYSENTIYRSIHFVKTILNFAERRGIKTRVRELEIRREKQQKTVVTISEEEILKIKNTEVPEELQPSKDWLLISCYTGQRFSDFMQFNIEDITKINERSCISFTQKKTQKKILLPLHPTVLNTIQRNGNSFPKIIDIQQYNEAIKEIARIAGLQESVKVRKRMGYRSIEIKTEKWKVISSHIGRRSFASNFYGKIPTPLLMQATGHSSEQMFLRYINPVDKERMLSLSTYFDKVYTERNIRNSHYNFL</sequence>
<evidence type="ECO:0000256" key="3">
    <source>
        <dbReference type="ARBA" id="ARBA00023172"/>
    </source>
</evidence>
<protein>
    <recommendedName>
        <fullName evidence="8">Integrase</fullName>
    </recommendedName>
</protein>
<dbReference type="GO" id="GO:0003677">
    <property type="term" value="F:DNA binding"/>
    <property type="evidence" value="ECO:0007669"/>
    <property type="project" value="UniProtKB-KW"/>
</dbReference>
<reference evidence="6 7" key="1">
    <citation type="submission" date="2020-01" db="EMBL/GenBank/DDBJ databases">
        <authorList>
            <person name="Rodrigo-Torres L."/>
            <person name="Arahal R. D."/>
            <person name="Lucena T."/>
        </authorList>
    </citation>
    <scope>NUCLEOTIDE SEQUENCE [LARGE SCALE GENOMIC DNA]</scope>
    <source>
        <strain evidence="6 7">CECT 9293</strain>
    </source>
</reference>
<dbReference type="CDD" id="cd01185">
    <property type="entry name" value="INTN1_C_like"/>
    <property type="match status" value="1"/>
</dbReference>
<proteinExistence type="inferred from homology"/>
<dbReference type="GO" id="GO:0006310">
    <property type="term" value="P:DNA recombination"/>
    <property type="evidence" value="ECO:0007669"/>
    <property type="project" value="UniProtKB-KW"/>
</dbReference>
<dbReference type="Pfam" id="PF00589">
    <property type="entry name" value="Phage_integrase"/>
    <property type="match status" value="1"/>
</dbReference>
<evidence type="ECO:0000256" key="1">
    <source>
        <dbReference type="ARBA" id="ARBA00008857"/>
    </source>
</evidence>
<dbReference type="InterPro" id="IPR010998">
    <property type="entry name" value="Integrase_recombinase_N"/>
</dbReference>
<dbReference type="RefSeq" id="WP_162033778.1">
    <property type="nucleotide sequence ID" value="NZ_CACVBR010000038.1"/>
</dbReference>
<dbReference type="InterPro" id="IPR025269">
    <property type="entry name" value="SAM-like_dom"/>
</dbReference>
<dbReference type="InterPro" id="IPR013762">
    <property type="entry name" value="Integrase-like_cat_sf"/>
</dbReference>
<dbReference type="GO" id="GO:0015074">
    <property type="term" value="P:DNA integration"/>
    <property type="evidence" value="ECO:0007669"/>
    <property type="project" value="InterPro"/>
</dbReference>
<dbReference type="InterPro" id="IPR002104">
    <property type="entry name" value="Integrase_catalytic"/>
</dbReference>
<keyword evidence="3" id="KW-0233">DNA recombination</keyword>
<organism evidence="6 7">
    <name type="scientific">Chryseobacterium potabilaquae</name>
    <dbReference type="NCBI Taxonomy" id="2675057"/>
    <lineage>
        <taxon>Bacteria</taxon>
        <taxon>Pseudomonadati</taxon>
        <taxon>Bacteroidota</taxon>
        <taxon>Flavobacteriia</taxon>
        <taxon>Flavobacteriales</taxon>
        <taxon>Weeksellaceae</taxon>
        <taxon>Chryseobacterium group</taxon>
        <taxon>Chryseobacterium</taxon>
    </lineage>
</organism>
<dbReference type="AlphaFoldDB" id="A0A6N4XBN8"/>